<protein>
    <submittedName>
        <fullName evidence="1">Uncharacterized protein</fullName>
    </submittedName>
</protein>
<proteinExistence type="predicted"/>
<organism evidence="1 2">
    <name type="scientific">Mastacembelus armatus</name>
    <name type="common">zig-zag eel</name>
    <dbReference type="NCBI Taxonomy" id="205130"/>
    <lineage>
        <taxon>Eukaryota</taxon>
        <taxon>Metazoa</taxon>
        <taxon>Chordata</taxon>
        <taxon>Craniata</taxon>
        <taxon>Vertebrata</taxon>
        <taxon>Euteleostomi</taxon>
        <taxon>Actinopterygii</taxon>
        <taxon>Neopterygii</taxon>
        <taxon>Teleostei</taxon>
        <taxon>Neoteleostei</taxon>
        <taxon>Acanthomorphata</taxon>
        <taxon>Anabantaria</taxon>
        <taxon>Synbranchiformes</taxon>
        <taxon>Mastacembelidae</taxon>
        <taxon>Mastacembelus</taxon>
    </lineage>
</organism>
<dbReference type="Ensembl" id="ENSMAMT00000050497.1">
    <property type="protein sequence ID" value="ENSMAMP00000039703.1"/>
    <property type="gene ID" value="ENSMAMG00000026869.1"/>
</dbReference>
<dbReference type="Proteomes" id="UP000261640">
    <property type="component" value="Unplaced"/>
</dbReference>
<dbReference type="AlphaFoldDB" id="A0A7N9ARM9"/>
<name>A0A7N9ARM9_9TELE</name>
<evidence type="ECO:0000313" key="1">
    <source>
        <dbReference type="Ensembl" id="ENSMAMP00000039703.1"/>
    </source>
</evidence>
<dbReference type="InParanoid" id="A0A7N9ARM9"/>
<accession>A0A7N9ARM9</accession>
<reference evidence="1" key="2">
    <citation type="submission" date="2025-09" db="UniProtKB">
        <authorList>
            <consortium name="Ensembl"/>
        </authorList>
    </citation>
    <scope>IDENTIFICATION</scope>
</reference>
<reference evidence="1" key="1">
    <citation type="submission" date="2025-08" db="UniProtKB">
        <authorList>
            <consortium name="Ensembl"/>
        </authorList>
    </citation>
    <scope>IDENTIFICATION</scope>
</reference>
<sequence length="77" mass="8698">MRYLLRSRGGTSQSLSEQLTSEVTPVNFFFGYLVEYEGFTLPPTGRRSCRTGRGGWPCPTWRVWTACCTPSCRTSPL</sequence>
<evidence type="ECO:0000313" key="2">
    <source>
        <dbReference type="Proteomes" id="UP000261640"/>
    </source>
</evidence>
<keyword evidence="2" id="KW-1185">Reference proteome</keyword>